<dbReference type="PROSITE" id="PS50077">
    <property type="entry name" value="HEAT_REPEAT"/>
    <property type="match status" value="1"/>
</dbReference>
<dbReference type="Pfam" id="PF13646">
    <property type="entry name" value="HEAT_2"/>
    <property type="match status" value="1"/>
</dbReference>
<dbReference type="RefSeq" id="WP_203830078.1">
    <property type="nucleotide sequence ID" value="NZ_BAAATY010000052.1"/>
</dbReference>
<evidence type="ECO:0008006" key="3">
    <source>
        <dbReference type="Google" id="ProtNLM"/>
    </source>
</evidence>
<dbReference type="Proteomes" id="UP000624709">
    <property type="component" value="Unassembled WGS sequence"/>
</dbReference>
<gene>
    <name evidence="1" type="ORF">Apa02nite_084670</name>
</gene>
<protein>
    <recommendedName>
        <fullName evidence="3">HEAT repeat protein</fullName>
    </recommendedName>
</protein>
<reference evidence="1 2" key="1">
    <citation type="submission" date="2021-01" db="EMBL/GenBank/DDBJ databases">
        <title>Whole genome shotgun sequence of Actinoplanes palleronii NBRC 14916.</title>
        <authorList>
            <person name="Komaki H."/>
            <person name="Tamura T."/>
        </authorList>
    </citation>
    <scope>NUCLEOTIDE SEQUENCE [LARGE SCALE GENOMIC DNA]</scope>
    <source>
        <strain evidence="1 2">NBRC 14916</strain>
    </source>
</reference>
<evidence type="ECO:0000313" key="2">
    <source>
        <dbReference type="Proteomes" id="UP000624709"/>
    </source>
</evidence>
<comment type="caution">
    <text evidence="1">The sequence shown here is derived from an EMBL/GenBank/DDBJ whole genome shotgun (WGS) entry which is preliminary data.</text>
</comment>
<dbReference type="SUPFAM" id="SSF48371">
    <property type="entry name" value="ARM repeat"/>
    <property type="match status" value="1"/>
</dbReference>
<evidence type="ECO:0000313" key="1">
    <source>
        <dbReference type="EMBL" id="GIE72359.1"/>
    </source>
</evidence>
<dbReference type="Gene3D" id="1.25.10.10">
    <property type="entry name" value="Leucine-rich Repeat Variant"/>
    <property type="match status" value="1"/>
</dbReference>
<proteinExistence type="predicted"/>
<dbReference type="InterPro" id="IPR016024">
    <property type="entry name" value="ARM-type_fold"/>
</dbReference>
<keyword evidence="2" id="KW-1185">Reference proteome</keyword>
<organism evidence="1 2">
    <name type="scientific">Actinoplanes palleronii</name>
    <dbReference type="NCBI Taxonomy" id="113570"/>
    <lineage>
        <taxon>Bacteria</taxon>
        <taxon>Bacillati</taxon>
        <taxon>Actinomycetota</taxon>
        <taxon>Actinomycetes</taxon>
        <taxon>Micromonosporales</taxon>
        <taxon>Micromonosporaceae</taxon>
        <taxon>Actinoplanes</taxon>
    </lineage>
</organism>
<dbReference type="InterPro" id="IPR011989">
    <property type="entry name" value="ARM-like"/>
</dbReference>
<dbReference type="InterPro" id="IPR021133">
    <property type="entry name" value="HEAT_type_2"/>
</dbReference>
<sequence>MSTTSHWGITPRQSIEAECLRRGPAAVVAGCLRLITEDDGGDPGMILVLGGPAGRHFIGGPPRDDRYWLRVWGLRGLLWNWDDRAVPAVRTALADEAWRVREMAAKVAARHLVGDALPELAGLAADPTPRVRAAAARAIRLLTDAGA</sequence>
<accession>A0ABQ4BNU9</accession>
<name>A0ABQ4BNU9_9ACTN</name>
<dbReference type="EMBL" id="BOMS01000143">
    <property type="protein sequence ID" value="GIE72359.1"/>
    <property type="molecule type" value="Genomic_DNA"/>
</dbReference>